<keyword evidence="2" id="KW-1133">Transmembrane helix</keyword>
<feature type="transmembrane region" description="Helical" evidence="2">
    <location>
        <begin position="41"/>
        <end position="62"/>
    </location>
</feature>
<proteinExistence type="predicted"/>
<keyword evidence="2" id="KW-0472">Membrane</keyword>
<organism evidence="3">
    <name type="scientific">Pithovirus LCPAC202</name>
    <dbReference type="NCBI Taxonomy" id="2506592"/>
    <lineage>
        <taxon>Viruses</taxon>
        <taxon>Pithoviruses</taxon>
    </lineage>
</organism>
<gene>
    <name evidence="3" type="ORF">LCPAC202_02040</name>
</gene>
<dbReference type="EMBL" id="MK500516">
    <property type="protein sequence ID" value="QBK91230.1"/>
    <property type="molecule type" value="Genomic_DNA"/>
</dbReference>
<accession>A0A481Z7X8</accession>
<reference evidence="3" key="1">
    <citation type="journal article" date="2019" name="MBio">
        <title>Virus Genomes from Deep Sea Sediments Expand the Ocean Megavirome and Support Independent Origins of Viral Gigantism.</title>
        <authorList>
            <person name="Backstrom D."/>
            <person name="Yutin N."/>
            <person name="Jorgensen S.L."/>
            <person name="Dharamshi J."/>
            <person name="Homa F."/>
            <person name="Zaremba-Niedwiedzka K."/>
            <person name="Spang A."/>
            <person name="Wolf Y.I."/>
            <person name="Koonin E.V."/>
            <person name="Ettema T.J."/>
        </authorList>
    </citation>
    <scope>NUCLEOTIDE SEQUENCE</scope>
</reference>
<evidence type="ECO:0008006" key="4">
    <source>
        <dbReference type="Google" id="ProtNLM"/>
    </source>
</evidence>
<sequence>MSNRSNSRGPKDKNNSFDQNVDWAKKKINADREKHTWDSKFWYVVCGIIVLIIILGLLYVFYWRKKSNPLPIENESILETINQQANSISPVSALTPRTPTSQDSSPPVNRGNRQFVTPNYGRAPVMSPGGSYLPAVTSSGKQNGWWFYPPRT</sequence>
<protein>
    <recommendedName>
        <fullName evidence="4">Transmembrane protein</fullName>
    </recommendedName>
</protein>
<feature type="region of interest" description="Disordered" evidence="1">
    <location>
        <begin position="1"/>
        <end position="20"/>
    </location>
</feature>
<evidence type="ECO:0000256" key="2">
    <source>
        <dbReference type="SAM" id="Phobius"/>
    </source>
</evidence>
<name>A0A481Z7X8_9VIRU</name>
<evidence type="ECO:0000313" key="3">
    <source>
        <dbReference type="EMBL" id="QBK91230.1"/>
    </source>
</evidence>
<keyword evidence="2" id="KW-0812">Transmembrane</keyword>
<evidence type="ECO:0000256" key="1">
    <source>
        <dbReference type="SAM" id="MobiDB-lite"/>
    </source>
</evidence>
<feature type="region of interest" description="Disordered" evidence="1">
    <location>
        <begin position="91"/>
        <end position="113"/>
    </location>
</feature>